<dbReference type="AlphaFoldDB" id="A0AAW0MDR6"/>
<comment type="caution">
    <text evidence="2">The sequence shown here is derived from an EMBL/GenBank/DDBJ whole genome shotgun (WGS) entry which is preliminary data.</text>
</comment>
<reference evidence="3" key="1">
    <citation type="submission" date="2024-04" db="EMBL/GenBank/DDBJ databases">
        <title>Salinicola lusitanus LLJ914,a marine bacterium isolated from the Okinawa Trough.</title>
        <authorList>
            <person name="Li J."/>
        </authorList>
    </citation>
    <scope>NUCLEOTIDE SEQUENCE [LARGE SCALE GENOMIC DNA]</scope>
</reference>
<evidence type="ECO:0000313" key="2">
    <source>
        <dbReference type="EMBL" id="KAK7877335.1"/>
    </source>
</evidence>
<name>A0AAW0MDR6_9GOBI</name>
<protein>
    <recommendedName>
        <fullName evidence="4">Secreted protein</fullName>
    </recommendedName>
</protein>
<gene>
    <name evidence="2" type="ORF">WMY93_031985</name>
</gene>
<dbReference type="EMBL" id="JBBPFD010000702">
    <property type="protein sequence ID" value="KAK7877335.1"/>
    <property type="molecule type" value="Genomic_DNA"/>
</dbReference>
<keyword evidence="1" id="KW-0732">Signal</keyword>
<evidence type="ECO:0000256" key="1">
    <source>
        <dbReference type="SAM" id="SignalP"/>
    </source>
</evidence>
<keyword evidence="3" id="KW-1185">Reference proteome</keyword>
<feature type="signal peptide" evidence="1">
    <location>
        <begin position="1"/>
        <end position="20"/>
    </location>
</feature>
<dbReference type="Proteomes" id="UP001460270">
    <property type="component" value="Unassembled WGS sequence"/>
</dbReference>
<sequence>MVPFLSLLMSLMVLTVPVSVSNMSPYVYVPVHRRCLGLSPGHSAPVSLSLLMFLSFPVSPCLFSVPNPVPDLSLSCPCLVSDLVPVCPCPQTLSSGATWTLSVTEKTPKFLV</sequence>
<organism evidence="2 3">
    <name type="scientific">Mugilogobius chulae</name>
    <name type="common">yellowstripe goby</name>
    <dbReference type="NCBI Taxonomy" id="88201"/>
    <lineage>
        <taxon>Eukaryota</taxon>
        <taxon>Metazoa</taxon>
        <taxon>Chordata</taxon>
        <taxon>Craniata</taxon>
        <taxon>Vertebrata</taxon>
        <taxon>Euteleostomi</taxon>
        <taxon>Actinopterygii</taxon>
        <taxon>Neopterygii</taxon>
        <taxon>Teleostei</taxon>
        <taxon>Neoteleostei</taxon>
        <taxon>Acanthomorphata</taxon>
        <taxon>Gobiaria</taxon>
        <taxon>Gobiiformes</taxon>
        <taxon>Gobioidei</taxon>
        <taxon>Gobiidae</taxon>
        <taxon>Gobionellinae</taxon>
        <taxon>Mugilogobius</taxon>
    </lineage>
</organism>
<evidence type="ECO:0000313" key="3">
    <source>
        <dbReference type="Proteomes" id="UP001460270"/>
    </source>
</evidence>
<feature type="chain" id="PRO_5044001798" description="Secreted protein" evidence="1">
    <location>
        <begin position="21"/>
        <end position="112"/>
    </location>
</feature>
<proteinExistence type="predicted"/>
<evidence type="ECO:0008006" key="4">
    <source>
        <dbReference type="Google" id="ProtNLM"/>
    </source>
</evidence>
<accession>A0AAW0MDR6</accession>